<gene>
    <name evidence="1" type="ORF">p1B120</name>
</gene>
<organism evidence="1 2">
    <name type="scientific">Aromatoleum aromaticum (strain DSM 19018 / LMG 30748 / EbN1)</name>
    <name type="common">Azoarcus sp. (strain EbN1)</name>
    <dbReference type="NCBI Taxonomy" id="76114"/>
    <lineage>
        <taxon>Bacteria</taxon>
        <taxon>Pseudomonadati</taxon>
        <taxon>Pseudomonadota</taxon>
        <taxon>Betaproteobacteria</taxon>
        <taxon>Rhodocyclales</taxon>
        <taxon>Rhodocyclaceae</taxon>
        <taxon>Aromatoleum</taxon>
    </lineage>
</organism>
<keyword evidence="2" id="KW-1185">Reference proteome</keyword>
<evidence type="ECO:0000313" key="1">
    <source>
        <dbReference type="EMBL" id="CAI10332.1"/>
    </source>
</evidence>
<dbReference type="RefSeq" id="WP_011254845.1">
    <property type="nucleotide sequence ID" value="NC_006823.1"/>
</dbReference>
<dbReference type="KEGG" id="eba:p1B120"/>
<dbReference type="Proteomes" id="UP000006552">
    <property type="component" value="Plasmid 1"/>
</dbReference>
<dbReference type="AlphaFoldDB" id="Q5NX82"/>
<reference evidence="1 2" key="1">
    <citation type="journal article" date="2005" name="Arch. Microbiol.">
        <title>The genome sequence of an anaerobic aromatic-degrading denitrifying bacterium, strain EbN1.</title>
        <authorList>
            <person name="Rabus R."/>
            <person name="Kube M."/>
            <person name="Heider J."/>
            <person name="Beck A."/>
            <person name="Heitmann K."/>
            <person name="Widdel F."/>
            <person name="Reinhardt R."/>
        </authorList>
    </citation>
    <scope>NUCLEOTIDE SEQUENCE [LARGE SCALE GENOMIC DNA]</scope>
    <source>
        <strain evidence="1 2">EbN1</strain>
        <plasmid evidence="2">Plasmid pAzo1</plasmid>
    </source>
</reference>
<evidence type="ECO:0000313" key="2">
    <source>
        <dbReference type="Proteomes" id="UP000006552"/>
    </source>
</evidence>
<dbReference type="HOGENOM" id="CLU_1493260_0_0_4"/>
<dbReference type="OrthoDB" id="7206663at2"/>
<name>Q5NX82_AROAE</name>
<accession>Q5NX82</accession>
<keyword evidence="1" id="KW-0614">Plasmid</keyword>
<proteinExistence type="predicted"/>
<protein>
    <submittedName>
        <fullName evidence="1">Uncharacterized protein</fullName>
    </submittedName>
</protein>
<sequence length="180" mass="20221">MIRERTQRLARNELREAASAKGWSLSNLAYRWGVTVRHLSRVFTGDEVEQRWVDAVNGLPVLTRAEARFMKISRLAQQKTKPDLEVGPGATGIFEDEPAEETVSGEPLYSFLCPGAILIATESRGEIEEGEEWVVAEVKKLFAGGCMVAVRRWDGDDLVWFESEEDLWSCMVETGREEGA</sequence>
<dbReference type="EMBL" id="CR555307">
    <property type="protein sequence ID" value="CAI10332.1"/>
    <property type="molecule type" value="Genomic_DNA"/>
</dbReference>
<geneLocation type="plasmid" evidence="2">
    <name>pAzo1</name>
</geneLocation>